<dbReference type="AlphaFoldDB" id="A0A6D0IXH1"/>
<dbReference type="EMBL" id="WTQJ01002692">
    <property type="protein sequence ID" value="MWR18616.1"/>
    <property type="molecule type" value="Genomic_DNA"/>
</dbReference>
<evidence type="ECO:0000313" key="2">
    <source>
        <dbReference type="EMBL" id="MWR18616.1"/>
    </source>
</evidence>
<dbReference type="EMBL" id="WTQJ01002677">
    <property type="protein sequence ID" value="MWR18598.1"/>
    <property type="molecule type" value="Genomic_DNA"/>
</dbReference>
<dbReference type="Proteomes" id="UP000430387">
    <property type="component" value="Unassembled WGS sequence"/>
</dbReference>
<organism evidence="1 3">
    <name type="scientific">Escherichia coli</name>
    <dbReference type="NCBI Taxonomy" id="562"/>
    <lineage>
        <taxon>Bacteria</taxon>
        <taxon>Pseudomonadati</taxon>
        <taxon>Pseudomonadota</taxon>
        <taxon>Gammaproteobacteria</taxon>
        <taxon>Enterobacterales</taxon>
        <taxon>Enterobacteriaceae</taxon>
        <taxon>Escherichia</taxon>
    </lineage>
</organism>
<proteinExistence type="predicted"/>
<feature type="non-terminal residue" evidence="1">
    <location>
        <position position="1"/>
    </location>
</feature>
<accession>A0A6D0IXH1</accession>
<gene>
    <name evidence="1" type="ORF">GQA06_32985</name>
    <name evidence="2" type="ORF">GQA06_33075</name>
</gene>
<name>A0A6D0IXH1_ECOLX</name>
<comment type="caution">
    <text evidence="1">The sequence shown here is derived from an EMBL/GenBank/DDBJ whole genome shotgun (WGS) entry which is preliminary data.</text>
</comment>
<dbReference type="Gene3D" id="3.40.50.720">
    <property type="entry name" value="NAD(P)-binding Rossmann-like Domain"/>
    <property type="match status" value="1"/>
</dbReference>
<reference evidence="1 3" key="1">
    <citation type="submission" date="2019-12" db="EMBL/GenBank/DDBJ databases">
        <title>Enteriobacteria Tanzani isolates_8377-8380.</title>
        <authorList>
            <person name="Subbiah M."/>
            <person name="Call D."/>
        </authorList>
    </citation>
    <scope>NUCLEOTIDE SEQUENCE [LARGE SCALE GENOMIC DNA]</scope>
    <source>
        <strain evidence="1 3">8380wG1</strain>
    </source>
</reference>
<protein>
    <submittedName>
        <fullName evidence="1">Protein fdrA domain protein</fullName>
    </submittedName>
</protein>
<evidence type="ECO:0000313" key="1">
    <source>
        <dbReference type="EMBL" id="MWR18598.1"/>
    </source>
</evidence>
<evidence type="ECO:0000313" key="3">
    <source>
        <dbReference type="Proteomes" id="UP000430387"/>
    </source>
</evidence>
<sequence>LELQSASKPVVHYQWSPVAGGNKKLARLLERLQ</sequence>